<dbReference type="GO" id="GO:0046872">
    <property type="term" value="F:metal ion binding"/>
    <property type="evidence" value="ECO:0007669"/>
    <property type="project" value="UniProtKB-KW"/>
</dbReference>
<sequence length="291" mass="30269">MSTQVKRTQVMGILNVTEDSFSDGGSNPDTATAVANAQRMLAEGADLIDIGGESTRPGATRVPAELEAARVVPVISELTAQGVTMSVDTMRASTAAKAVEAGATIINDVSGGLADDRMLAVAADSDAQLCLMHWNAATFQGAEGYHDHGEDIVAHVRDWLLRRVDAALAAGVAEEQIILDPGIGFAKNPQENWTLLQATSTFVDLGFPVLIGASRKRFLTALRPNPDGTPGVPTTADDATAAVSALSAAAGAWAVRVHNVAPSRAAVDVAHCTATGRGPEIPEGWRARREA</sequence>
<keyword evidence="7 10" id="KW-0479">Metal-binding</keyword>
<dbReference type="InterPro" id="IPR000489">
    <property type="entry name" value="Pterin-binding_dom"/>
</dbReference>
<dbReference type="GO" id="GO:0005829">
    <property type="term" value="C:cytosol"/>
    <property type="evidence" value="ECO:0007669"/>
    <property type="project" value="TreeGrafter"/>
</dbReference>
<proteinExistence type="inferred from homology"/>
<keyword evidence="8 10" id="KW-0460">Magnesium</keyword>
<evidence type="ECO:0000256" key="3">
    <source>
        <dbReference type="ARBA" id="ARBA00004763"/>
    </source>
</evidence>
<dbReference type="GO" id="GO:0046656">
    <property type="term" value="P:folic acid biosynthetic process"/>
    <property type="evidence" value="ECO:0007669"/>
    <property type="project" value="UniProtKB-KW"/>
</dbReference>
<dbReference type="PROSITE" id="PS50972">
    <property type="entry name" value="PTERIN_BINDING"/>
    <property type="match status" value="1"/>
</dbReference>
<dbReference type="Pfam" id="PF00809">
    <property type="entry name" value="Pterin_bind"/>
    <property type="match status" value="1"/>
</dbReference>
<evidence type="ECO:0000256" key="8">
    <source>
        <dbReference type="ARBA" id="ARBA00022842"/>
    </source>
</evidence>
<comment type="function">
    <text evidence="10">Catalyzes the condensation of para-aminobenzoate (pABA) with 6-hydroxymethyl-7,8-dihydropterin diphosphate (DHPt-PP) to form 7,8-dihydropteroate (H2Pte), the immediate precursor of folate derivatives.</text>
</comment>
<dbReference type="InterPro" id="IPR011005">
    <property type="entry name" value="Dihydropteroate_synth-like_sf"/>
</dbReference>
<dbReference type="Proteomes" id="UP000326711">
    <property type="component" value="Chromosome"/>
</dbReference>
<evidence type="ECO:0000256" key="1">
    <source>
        <dbReference type="ARBA" id="ARBA00000012"/>
    </source>
</evidence>
<keyword evidence="9 10" id="KW-0289">Folate biosynthesis</keyword>
<dbReference type="PANTHER" id="PTHR20941">
    <property type="entry name" value="FOLATE SYNTHESIS PROTEINS"/>
    <property type="match status" value="1"/>
</dbReference>
<reference evidence="13" key="1">
    <citation type="submission" date="2019-10" db="EMBL/GenBank/DDBJ databases">
        <title>Complete genome sequence of Corynebacterium urogenitalis DSM 108747, isolated from the genital tract of a cow.</title>
        <authorList>
            <person name="Ruckert C."/>
            <person name="Ballas P."/>
            <person name="Wagener K."/>
            <person name="Drillich M."/>
            <person name="Kaempfer P."/>
            <person name="Busse H.-J."/>
            <person name="Ehling-Schulz M."/>
        </authorList>
    </citation>
    <scope>NUCLEOTIDE SEQUENCE [LARGE SCALE GENOMIC DNA]</scope>
    <source>
        <strain evidence="13">LMM 1652</strain>
    </source>
</reference>
<dbReference type="AlphaFoldDB" id="A0A5J6Z7Y1"/>
<feature type="domain" description="Pterin-binding" evidence="11">
    <location>
        <begin position="8"/>
        <end position="268"/>
    </location>
</feature>
<comment type="similarity">
    <text evidence="4 10">Belongs to the DHPS family.</text>
</comment>
<dbReference type="EMBL" id="CP045032">
    <property type="protein sequence ID" value="QFQ01743.1"/>
    <property type="molecule type" value="Genomic_DNA"/>
</dbReference>
<evidence type="ECO:0000313" key="13">
    <source>
        <dbReference type="Proteomes" id="UP000326711"/>
    </source>
</evidence>
<gene>
    <name evidence="12" type="primary">folP1</name>
    <name evidence="12" type="ORF">CUROG_01715</name>
</gene>
<accession>A0A5J6Z7Y1</accession>
<dbReference type="Gene3D" id="3.20.20.20">
    <property type="entry name" value="Dihydropteroate synthase-like"/>
    <property type="match status" value="1"/>
</dbReference>
<dbReference type="GO" id="GO:0046654">
    <property type="term" value="P:tetrahydrofolate biosynthetic process"/>
    <property type="evidence" value="ECO:0007669"/>
    <property type="project" value="UniProtKB-UniPathway"/>
</dbReference>
<dbReference type="UniPathway" id="UPA00077">
    <property type="reaction ID" value="UER00156"/>
</dbReference>
<dbReference type="PROSITE" id="PS00792">
    <property type="entry name" value="DHPS_1"/>
    <property type="match status" value="1"/>
</dbReference>
<comment type="pathway">
    <text evidence="3 10">Cofactor biosynthesis; tetrahydrofolate biosynthesis; 7,8-dihydrofolate from 2-amino-4-hydroxy-6-hydroxymethyl-7,8-dihydropteridine diphosphate and 4-aminobenzoate: step 1/2.</text>
</comment>
<keyword evidence="13" id="KW-1185">Reference proteome</keyword>
<dbReference type="KEGG" id="cuo:CUROG_01715"/>
<evidence type="ECO:0000256" key="6">
    <source>
        <dbReference type="ARBA" id="ARBA00022679"/>
    </source>
</evidence>
<dbReference type="NCBIfam" id="TIGR01496">
    <property type="entry name" value="DHPS"/>
    <property type="match status" value="1"/>
</dbReference>
<dbReference type="RefSeq" id="WP_236640591.1">
    <property type="nucleotide sequence ID" value="NZ_CP045032.1"/>
</dbReference>
<dbReference type="GO" id="GO:0004156">
    <property type="term" value="F:dihydropteroate synthase activity"/>
    <property type="evidence" value="ECO:0007669"/>
    <property type="project" value="UniProtKB-EC"/>
</dbReference>
<dbReference type="InterPro" id="IPR006390">
    <property type="entry name" value="DHP_synth_dom"/>
</dbReference>
<dbReference type="PROSITE" id="PS00793">
    <property type="entry name" value="DHPS_2"/>
    <property type="match status" value="1"/>
</dbReference>
<evidence type="ECO:0000256" key="7">
    <source>
        <dbReference type="ARBA" id="ARBA00022723"/>
    </source>
</evidence>
<dbReference type="CDD" id="cd00739">
    <property type="entry name" value="DHPS"/>
    <property type="match status" value="1"/>
</dbReference>
<protein>
    <recommendedName>
        <fullName evidence="5 10">Dihydropteroate synthase</fullName>
        <shortName evidence="10">DHPS</shortName>
        <ecNumber evidence="5 10">2.5.1.15</ecNumber>
    </recommendedName>
    <alternativeName>
        <fullName evidence="10">Dihydropteroate pyrophosphorylase</fullName>
    </alternativeName>
</protein>
<dbReference type="EC" id="2.5.1.15" evidence="5 10"/>
<keyword evidence="6 10" id="KW-0808">Transferase</keyword>
<evidence type="ECO:0000256" key="9">
    <source>
        <dbReference type="ARBA" id="ARBA00022909"/>
    </source>
</evidence>
<evidence type="ECO:0000256" key="4">
    <source>
        <dbReference type="ARBA" id="ARBA00009503"/>
    </source>
</evidence>
<dbReference type="InterPro" id="IPR045031">
    <property type="entry name" value="DHP_synth-like"/>
</dbReference>
<dbReference type="PANTHER" id="PTHR20941:SF1">
    <property type="entry name" value="FOLIC ACID SYNTHESIS PROTEIN FOL1"/>
    <property type="match status" value="1"/>
</dbReference>
<evidence type="ECO:0000313" key="12">
    <source>
        <dbReference type="EMBL" id="QFQ01743.1"/>
    </source>
</evidence>
<name>A0A5J6Z7Y1_9CORY</name>
<evidence type="ECO:0000256" key="2">
    <source>
        <dbReference type="ARBA" id="ARBA00001946"/>
    </source>
</evidence>
<evidence type="ECO:0000256" key="10">
    <source>
        <dbReference type="RuleBase" id="RU361205"/>
    </source>
</evidence>
<organism evidence="12 13">
    <name type="scientific">Corynebacterium urogenitale</name>
    <dbReference type="NCBI Taxonomy" id="2487892"/>
    <lineage>
        <taxon>Bacteria</taxon>
        <taxon>Bacillati</taxon>
        <taxon>Actinomycetota</taxon>
        <taxon>Actinomycetes</taxon>
        <taxon>Mycobacteriales</taxon>
        <taxon>Corynebacteriaceae</taxon>
        <taxon>Corynebacterium</taxon>
    </lineage>
</organism>
<comment type="catalytic activity">
    <reaction evidence="1">
        <text>(7,8-dihydropterin-6-yl)methyl diphosphate + 4-aminobenzoate = 7,8-dihydropteroate + diphosphate</text>
        <dbReference type="Rhea" id="RHEA:19949"/>
        <dbReference type="ChEBI" id="CHEBI:17836"/>
        <dbReference type="ChEBI" id="CHEBI:17839"/>
        <dbReference type="ChEBI" id="CHEBI:33019"/>
        <dbReference type="ChEBI" id="CHEBI:72950"/>
        <dbReference type="EC" id="2.5.1.15"/>
    </reaction>
</comment>
<evidence type="ECO:0000259" key="11">
    <source>
        <dbReference type="PROSITE" id="PS50972"/>
    </source>
</evidence>
<comment type="cofactor">
    <cofactor evidence="2 10">
        <name>Mg(2+)</name>
        <dbReference type="ChEBI" id="CHEBI:18420"/>
    </cofactor>
</comment>
<dbReference type="SUPFAM" id="SSF51717">
    <property type="entry name" value="Dihydropteroate synthetase-like"/>
    <property type="match status" value="1"/>
</dbReference>
<evidence type="ECO:0000256" key="5">
    <source>
        <dbReference type="ARBA" id="ARBA00012458"/>
    </source>
</evidence>